<keyword evidence="2" id="KW-1185">Reference proteome</keyword>
<name>A0ACD3A5I1_9AGAR</name>
<evidence type="ECO:0000313" key="2">
    <source>
        <dbReference type="Proteomes" id="UP000308600"/>
    </source>
</evidence>
<accession>A0ACD3A5I1</accession>
<proteinExistence type="predicted"/>
<feature type="non-terminal residue" evidence="1">
    <location>
        <position position="228"/>
    </location>
</feature>
<organism evidence="1 2">
    <name type="scientific">Pluteus cervinus</name>
    <dbReference type="NCBI Taxonomy" id="181527"/>
    <lineage>
        <taxon>Eukaryota</taxon>
        <taxon>Fungi</taxon>
        <taxon>Dikarya</taxon>
        <taxon>Basidiomycota</taxon>
        <taxon>Agaricomycotina</taxon>
        <taxon>Agaricomycetes</taxon>
        <taxon>Agaricomycetidae</taxon>
        <taxon>Agaricales</taxon>
        <taxon>Pluteineae</taxon>
        <taxon>Pluteaceae</taxon>
        <taxon>Pluteus</taxon>
    </lineage>
</organism>
<dbReference type="EMBL" id="ML208725">
    <property type="protein sequence ID" value="TFK60852.1"/>
    <property type="molecule type" value="Genomic_DNA"/>
</dbReference>
<gene>
    <name evidence="1" type="ORF">BDN72DRAFT_719411</name>
</gene>
<dbReference type="Proteomes" id="UP000308600">
    <property type="component" value="Unassembled WGS sequence"/>
</dbReference>
<feature type="non-terminal residue" evidence="1">
    <location>
        <position position="1"/>
    </location>
</feature>
<sequence length="228" mass="26345">LLLWIMNSLTPSEIRDRILKVDSTFCRALVDYLESVHTGEYLTGTQDEVLANVSKVTEKEPKTYINPIESLPQKPPSCTCLHNKHSSSCAYRIWHENYRFTVDDIISKSNIHTCSTNINKDGSKNRKKQYIGCLDNPWGKCRARFPRKLHDTTKIDYDTGTIYMKKKEEWINTFTPVLSYLFRCNTDVTSLKSGTAINSVAEYVTKYITKTSLKTYTIFEVIRSVFEQ</sequence>
<evidence type="ECO:0000313" key="1">
    <source>
        <dbReference type="EMBL" id="TFK60852.1"/>
    </source>
</evidence>
<reference evidence="1 2" key="1">
    <citation type="journal article" date="2019" name="Nat. Ecol. Evol.">
        <title>Megaphylogeny resolves global patterns of mushroom evolution.</title>
        <authorList>
            <person name="Varga T."/>
            <person name="Krizsan K."/>
            <person name="Foldi C."/>
            <person name="Dima B."/>
            <person name="Sanchez-Garcia M."/>
            <person name="Sanchez-Ramirez S."/>
            <person name="Szollosi G.J."/>
            <person name="Szarkandi J.G."/>
            <person name="Papp V."/>
            <person name="Albert L."/>
            <person name="Andreopoulos W."/>
            <person name="Angelini C."/>
            <person name="Antonin V."/>
            <person name="Barry K.W."/>
            <person name="Bougher N.L."/>
            <person name="Buchanan P."/>
            <person name="Buyck B."/>
            <person name="Bense V."/>
            <person name="Catcheside P."/>
            <person name="Chovatia M."/>
            <person name="Cooper J."/>
            <person name="Damon W."/>
            <person name="Desjardin D."/>
            <person name="Finy P."/>
            <person name="Geml J."/>
            <person name="Haridas S."/>
            <person name="Hughes K."/>
            <person name="Justo A."/>
            <person name="Karasinski D."/>
            <person name="Kautmanova I."/>
            <person name="Kiss B."/>
            <person name="Kocsube S."/>
            <person name="Kotiranta H."/>
            <person name="LaButti K.M."/>
            <person name="Lechner B.E."/>
            <person name="Liimatainen K."/>
            <person name="Lipzen A."/>
            <person name="Lukacs Z."/>
            <person name="Mihaltcheva S."/>
            <person name="Morgado L.N."/>
            <person name="Niskanen T."/>
            <person name="Noordeloos M.E."/>
            <person name="Ohm R.A."/>
            <person name="Ortiz-Santana B."/>
            <person name="Ovrebo C."/>
            <person name="Racz N."/>
            <person name="Riley R."/>
            <person name="Savchenko A."/>
            <person name="Shiryaev A."/>
            <person name="Soop K."/>
            <person name="Spirin V."/>
            <person name="Szebenyi C."/>
            <person name="Tomsovsky M."/>
            <person name="Tulloss R.E."/>
            <person name="Uehling J."/>
            <person name="Grigoriev I.V."/>
            <person name="Vagvolgyi C."/>
            <person name="Papp T."/>
            <person name="Martin F.M."/>
            <person name="Miettinen O."/>
            <person name="Hibbett D.S."/>
            <person name="Nagy L.G."/>
        </authorList>
    </citation>
    <scope>NUCLEOTIDE SEQUENCE [LARGE SCALE GENOMIC DNA]</scope>
    <source>
        <strain evidence="1 2">NL-1719</strain>
    </source>
</reference>
<protein>
    <submittedName>
        <fullName evidence="1">Uncharacterized protein</fullName>
    </submittedName>
</protein>